<name>A0A9W5RD72_9ACTO</name>
<evidence type="ECO:0008006" key="3">
    <source>
        <dbReference type="Google" id="ProtNLM"/>
    </source>
</evidence>
<protein>
    <recommendedName>
        <fullName evidence="3">DUF885 domain-containing protein</fullName>
    </recommendedName>
</protein>
<evidence type="ECO:0000313" key="2">
    <source>
        <dbReference type="Proteomes" id="UP000014387"/>
    </source>
</evidence>
<organism evidence="1 2">
    <name type="scientific">Gleimia europaea ACS-120-V-Col10b</name>
    <dbReference type="NCBI Taxonomy" id="883069"/>
    <lineage>
        <taxon>Bacteria</taxon>
        <taxon>Bacillati</taxon>
        <taxon>Actinomycetota</taxon>
        <taxon>Actinomycetes</taxon>
        <taxon>Actinomycetales</taxon>
        <taxon>Actinomycetaceae</taxon>
        <taxon>Gleimia</taxon>
    </lineage>
</organism>
<proteinExistence type="predicted"/>
<sequence>MRTPSALDRVTDDFVASLIGFVPEVAIGMGVPFAGRTISDFSPEGASELAQLYRRTLQHGSTVRDEDEVDSVTRKALTWDLGNQLELFEAGLTVGELNNIDSPVQAIRDPFTLMPMETAEHWADLVRRVQEVPEAFDSYKRGLEWSIKAGRIPTRTQVEFVLGDLTAQGGAQDPYGRLLKEFNDSTVGRYTALHKQLEEAARGAQAATRDFTAWLKQNVAPIAINRDAVGRDEYILKSAHFLGKKIDPEETYAWALEELRNIHAQQEAIVTELYGPSVTVGEAFERLNNDPAHQVHGVDALQRWMQETSDEAVEYLSGRHFTVTDQMRRLAAKISPAGDGGIFYTQPTDDFSRPGTMWWAVPPGVEVFHTWQEKTTVYHEGMPGHHMQLGRAVSLKDTLNTWRRQLCWFSGYGEGWALYAEQLMDELGFLEHPAERLGMLDAQRLRAARVLVDIGVHLGLKKPTSAYLSSIGISDRAYKGALNTSPYLNLGKTDVAEGVWDRNDLWAFMSLNVAMDPKFLEFETTRYLGWAGQASSYKVGQRVWQDLRSKWLSAHSAGTLQASNHGTKLREFHDTALALGGLPLAVLEDVMSCE</sequence>
<dbReference type="PANTHER" id="PTHR33361">
    <property type="entry name" value="GLR0591 PROTEIN"/>
    <property type="match status" value="1"/>
</dbReference>
<dbReference type="InterPro" id="IPR010281">
    <property type="entry name" value="DUF885"/>
</dbReference>
<dbReference type="AlphaFoldDB" id="A0A9W5RD72"/>
<reference evidence="1 2" key="1">
    <citation type="submission" date="2013-05" db="EMBL/GenBank/DDBJ databases">
        <title>The Genome Sequence of Actinomyces europaeus ACS-120-V-COL10B.</title>
        <authorList>
            <consortium name="The Broad Institute Genomics Platform"/>
            <person name="Earl A."/>
            <person name="Ward D."/>
            <person name="Feldgarden M."/>
            <person name="Gevers D."/>
            <person name="Saerens B."/>
            <person name="Vaneechoutte M."/>
            <person name="Walker B."/>
            <person name="Young S."/>
            <person name="Zeng Q."/>
            <person name="Gargeya S."/>
            <person name="Fitzgerald M."/>
            <person name="Haas B."/>
            <person name="Abouelleil A."/>
            <person name="Allen A.W."/>
            <person name="Alvarado L."/>
            <person name="Arachchi H.M."/>
            <person name="Berlin A.M."/>
            <person name="Chapman S.B."/>
            <person name="Gainer-Dewar J."/>
            <person name="Goldberg J."/>
            <person name="Griggs A."/>
            <person name="Gujja S."/>
            <person name="Hansen M."/>
            <person name="Howarth C."/>
            <person name="Imamovic A."/>
            <person name="Ireland A."/>
            <person name="Larimer J."/>
            <person name="McCowan C."/>
            <person name="Murphy C."/>
            <person name="Pearson M."/>
            <person name="Poon T.W."/>
            <person name="Priest M."/>
            <person name="Roberts A."/>
            <person name="Saif S."/>
            <person name="Shea T."/>
            <person name="Sisk P."/>
            <person name="Sykes S."/>
            <person name="Wortman J."/>
            <person name="Nusbaum C."/>
            <person name="Birren B."/>
        </authorList>
    </citation>
    <scope>NUCLEOTIDE SEQUENCE [LARGE SCALE GENOMIC DNA]</scope>
    <source>
        <strain evidence="1 2">ACS-120-V-Col10b</strain>
    </source>
</reference>
<comment type="caution">
    <text evidence="1">The sequence shown here is derived from an EMBL/GenBank/DDBJ whole genome shotgun (WGS) entry which is preliminary data.</text>
</comment>
<gene>
    <name evidence="1" type="ORF">HMPREF9238_01553</name>
</gene>
<dbReference type="Pfam" id="PF05960">
    <property type="entry name" value="DUF885"/>
    <property type="match status" value="1"/>
</dbReference>
<dbReference type="EMBL" id="AGWN01000002">
    <property type="protein sequence ID" value="EPD29572.1"/>
    <property type="molecule type" value="Genomic_DNA"/>
</dbReference>
<accession>A0A9W5RD72</accession>
<dbReference type="Proteomes" id="UP000014387">
    <property type="component" value="Unassembled WGS sequence"/>
</dbReference>
<dbReference type="OrthoDB" id="9760040at2"/>
<dbReference type="PANTHER" id="PTHR33361:SF2">
    <property type="entry name" value="DUF885 DOMAIN-CONTAINING PROTEIN"/>
    <property type="match status" value="1"/>
</dbReference>
<evidence type="ECO:0000313" key="1">
    <source>
        <dbReference type="EMBL" id="EPD29572.1"/>
    </source>
</evidence>
<keyword evidence="2" id="KW-1185">Reference proteome</keyword>